<dbReference type="FunFam" id="1.10.8.60:FF:000073">
    <property type="entry name" value="ORC1-type DNA replication protein"/>
    <property type="match status" value="1"/>
</dbReference>
<dbReference type="Gene3D" id="3.40.50.300">
    <property type="entry name" value="P-loop containing nucleotide triphosphate hydrolases"/>
    <property type="match status" value="1"/>
</dbReference>
<accession>A0A4V0P1E2</accession>
<dbReference type="PANTHER" id="PTHR10763">
    <property type="entry name" value="CELL DIVISION CONTROL PROTEIN 6-RELATED"/>
    <property type="match status" value="1"/>
</dbReference>
<keyword evidence="3 5" id="KW-0547">Nucleotide-binding</keyword>
<dbReference type="InterPro" id="IPR055237">
    <property type="entry name" value="Cdc6_lid"/>
</dbReference>
<proteinExistence type="inferred from homology"/>
<organism evidence="8 9">
    <name type="scientific">Conexivisphaera calida</name>
    <dbReference type="NCBI Taxonomy" id="1874277"/>
    <lineage>
        <taxon>Archaea</taxon>
        <taxon>Nitrososphaerota</taxon>
        <taxon>Conexivisphaeria</taxon>
        <taxon>Conexivisphaerales</taxon>
        <taxon>Conexivisphaeraceae</taxon>
        <taxon>Conexivisphaera</taxon>
    </lineage>
</organism>
<dbReference type="InterPro" id="IPR036390">
    <property type="entry name" value="WH_DNA-bd_sf"/>
</dbReference>
<evidence type="ECO:0000313" key="9">
    <source>
        <dbReference type="Proteomes" id="UP000509448"/>
    </source>
</evidence>
<dbReference type="KEGG" id="ccai:NAS2_0001"/>
<dbReference type="CDD" id="cd18139">
    <property type="entry name" value="HLD_clamp_RarA"/>
    <property type="match status" value="1"/>
</dbReference>
<gene>
    <name evidence="8" type="ORF">NAS2_0001</name>
</gene>
<evidence type="ECO:0000256" key="4">
    <source>
        <dbReference type="ARBA" id="ARBA00022840"/>
    </source>
</evidence>
<dbReference type="CDD" id="cd00009">
    <property type="entry name" value="AAA"/>
    <property type="match status" value="1"/>
</dbReference>
<dbReference type="EMBL" id="AP018732">
    <property type="protein sequence ID" value="BBE41419.1"/>
    <property type="molecule type" value="Genomic_DNA"/>
</dbReference>
<dbReference type="SMART" id="SM01074">
    <property type="entry name" value="Cdc6_C"/>
    <property type="match status" value="1"/>
</dbReference>
<dbReference type="InterPro" id="IPR027417">
    <property type="entry name" value="P-loop_NTPase"/>
</dbReference>
<dbReference type="Gene3D" id="1.10.8.60">
    <property type="match status" value="1"/>
</dbReference>
<dbReference type="Pfam" id="PF13401">
    <property type="entry name" value="AAA_22"/>
    <property type="match status" value="1"/>
</dbReference>
<reference evidence="8 9" key="1">
    <citation type="journal article" date="2019" name="ISME J.">
        <title>Isolation and characterization of a thermophilic sulfur- and iron-reducing thaumarchaeote from a terrestrial acidic hot spring.</title>
        <authorList>
            <person name="Kato S."/>
            <person name="Itoh T."/>
            <person name="Yuki M."/>
            <person name="Nagamori M."/>
            <person name="Ohnishi M."/>
            <person name="Uematsu K."/>
            <person name="Suzuki K."/>
            <person name="Takashina T."/>
            <person name="Ohkuma M."/>
        </authorList>
    </citation>
    <scope>NUCLEOTIDE SEQUENCE [LARGE SCALE GENOMIC DNA]</scope>
    <source>
        <strain evidence="8 9">NAS-02</strain>
    </source>
</reference>
<dbReference type="Pfam" id="PF22703">
    <property type="entry name" value="Cdc6_lid"/>
    <property type="match status" value="1"/>
</dbReference>
<evidence type="ECO:0000256" key="1">
    <source>
        <dbReference type="ARBA" id="ARBA00006184"/>
    </source>
</evidence>
<feature type="binding site" evidence="5">
    <location>
        <position position="219"/>
    </location>
    <ligand>
        <name>ATP</name>
        <dbReference type="ChEBI" id="CHEBI:30616"/>
    </ligand>
</feature>
<feature type="domain" description="Cdc6 C-terminal" evidence="7">
    <location>
        <begin position="317"/>
        <end position="396"/>
    </location>
</feature>
<comment type="similarity">
    <text evidence="1 5">Belongs to the CDC6/cdc18 family.</text>
</comment>
<keyword evidence="2 5" id="KW-0235">DNA replication</keyword>
<protein>
    <recommendedName>
        <fullName evidence="5">ORC1-type DNA replication protein</fullName>
    </recommendedName>
</protein>
<dbReference type="InterPro" id="IPR036388">
    <property type="entry name" value="WH-like_DNA-bd_sf"/>
</dbReference>
<dbReference type="SMART" id="SM00382">
    <property type="entry name" value="AAA"/>
    <property type="match status" value="1"/>
</dbReference>
<dbReference type="Pfam" id="PF09079">
    <property type="entry name" value="WHD_Cdc6"/>
    <property type="match status" value="1"/>
</dbReference>
<dbReference type="SUPFAM" id="SSF52540">
    <property type="entry name" value="P-loop containing nucleoside triphosphate hydrolases"/>
    <property type="match status" value="1"/>
</dbReference>
<dbReference type="SUPFAM" id="SSF46785">
    <property type="entry name" value="Winged helix' DNA-binding domain"/>
    <property type="match status" value="1"/>
</dbReference>
<dbReference type="InterPro" id="IPR014277">
    <property type="entry name" value="Orc1/Cdc6_arc"/>
</dbReference>
<feature type="binding site" evidence="5">
    <location>
        <begin position="74"/>
        <end position="78"/>
    </location>
    <ligand>
        <name>ATP</name>
        <dbReference type="ChEBI" id="CHEBI:30616"/>
    </ligand>
</feature>
<dbReference type="Proteomes" id="UP000509448">
    <property type="component" value="Chromosome"/>
</dbReference>
<dbReference type="GO" id="GO:0005524">
    <property type="term" value="F:ATP binding"/>
    <property type="evidence" value="ECO:0007669"/>
    <property type="project" value="UniProtKB-UniRule"/>
</dbReference>
<evidence type="ECO:0000259" key="6">
    <source>
        <dbReference type="SMART" id="SM00382"/>
    </source>
</evidence>
<dbReference type="AlphaFoldDB" id="A0A4V0P1E2"/>
<evidence type="ECO:0000256" key="2">
    <source>
        <dbReference type="ARBA" id="ARBA00022705"/>
    </source>
</evidence>
<keyword evidence="4 5" id="KW-0067">ATP-binding</keyword>
<feature type="domain" description="AAA+ ATPase" evidence="6">
    <location>
        <begin position="62"/>
        <end position="220"/>
    </location>
</feature>
<dbReference type="InterPro" id="IPR049945">
    <property type="entry name" value="AAA_22"/>
</dbReference>
<dbReference type="InterPro" id="IPR050311">
    <property type="entry name" value="ORC1/CDC6"/>
</dbReference>
<dbReference type="GO" id="GO:0016887">
    <property type="term" value="F:ATP hydrolysis activity"/>
    <property type="evidence" value="ECO:0007669"/>
    <property type="project" value="InterPro"/>
</dbReference>
<sequence>MGAAGPSNDVLDEIFNRTINSRSIFLNRDVLRNDYIPDHILFRDDQISQFGSILAPILRGNKPSNIFLYGKTGTGKTVVARYVTKKLYERILKLNLNTKFLYINTRLASTQYKMLVELGAQLDISLPFTGLSLSEAASRIFDKMKRDGINTIIILDEIDYIVKNYDDNILYEFTRVNNELLNGNFISIIGISNDLKFKEYLDPRVLSGLSEEEMVFPPYTVDELEAILTDRIKTAFRPGVVSESAVKLCASLAASEHGDARRAVDLLRVAGELAEREGSDVVDTDHITKASRSIERDRTYEVIRSLPLHGKLILAAVLAAVLAAPEDINTGRLYSNYTSMARSLGVEPLTQRRISGILSELDVLGVVNAPVVSNGRFGRSKRVKLVVPREVVSRALQEDELISSILK</sequence>
<name>A0A4V0P1E2_9ARCH</name>
<evidence type="ECO:0000259" key="7">
    <source>
        <dbReference type="SMART" id="SM01074"/>
    </source>
</evidence>
<dbReference type="Gene3D" id="1.10.10.10">
    <property type="entry name" value="Winged helix-like DNA-binding domain superfamily/Winged helix DNA-binding domain"/>
    <property type="match status" value="1"/>
</dbReference>
<evidence type="ECO:0000256" key="5">
    <source>
        <dbReference type="HAMAP-Rule" id="MF_01407"/>
    </source>
</evidence>
<dbReference type="GO" id="GO:0006260">
    <property type="term" value="P:DNA replication"/>
    <property type="evidence" value="ECO:0007669"/>
    <property type="project" value="UniProtKB-UniRule"/>
</dbReference>
<comment type="function">
    <text evidence="5">Involved in regulation of DNA replication.</text>
</comment>
<dbReference type="CDD" id="cd08768">
    <property type="entry name" value="Cdc6_C"/>
    <property type="match status" value="1"/>
</dbReference>
<dbReference type="NCBIfam" id="TIGR02928">
    <property type="entry name" value="orc1/cdc6 family replication initiation protein"/>
    <property type="match status" value="1"/>
</dbReference>
<dbReference type="HAMAP" id="MF_01407">
    <property type="entry name" value="ORC1_type_DNA_replic_protein"/>
    <property type="match status" value="1"/>
</dbReference>
<evidence type="ECO:0000313" key="8">
    <source>
        <dbReference type="EMBL" id="BBE41419.1"/>
    </source>
</evidence>
<evidence type="ECO:0000256" key="3">
    <source>
        <dbReference type="ARBA" id="ARBA00022741"/>
    </source>
</evidence>
<dbReference type="InterPro" id="IPR015163">
    <property type="entry name" value="Cdc6_C"/>
</dbReference>
<dbReference type="PANTHER" id="PTHR10763:SF26">
    <property type="entry name" value="CELL DIVISION CONTROL PROTEIN 6 HOMOLOG"/>
    <property type="match status" value="1"/>
</dbReference>
<feature type="binding site" evidence="5">
    <location>
        <position position="231"/>
    </location>
    <ligand>
        <name>ATP</name>
        <dbReference type="ChEBI" id="CHEBI:30616"/>
    </ligand>
</feature>
<dbReference type="InterPro" id="IPR003593">
    <property type="entry name" value="AAA+_ATPase"/>
</dbReference>
<keyword evidence="9" id="KW-1185">Reference proteome</keyword>